<dbReference type="InterPro" id="IPR001932">
    <property type="entry name" value="PPM-type_phosphatase-like_dom"/>
</dbReference>
<reference evidence="2" key="1">
    <citation type="submission" date="2013-08" db="EMBL/GenBank/DDBJ databases">
        <authorList>
            <person name="Mendez C."/>
            <person name="Richter M."/>
            <person name="Ferrer M."/>
            <person name="Sanchez J."/>
        </authorList>
    </citation>
    <scope>NUCLEOTIDE SEQUENCE</scope>
</reference>
<comment type="caution">
    <text evidence="2">The sequence shown here is derived from an EMBL/GenBank/DDBJ whole genome shotgun (WGS) entry which is preliminary data.</text>
</comment>
<dbReference type="SUPFAM" id="SSF81606">
    <property type="entry name" value="PP2C-like"/>
    <property type="match status" value="1"/>
</dbReference>
<feature type="domain" description="PPM-type phosphatase" evidence="1">
    <location>
        <begin position="34"/>
        <end position="200"/>
    </location>
</feature>
<accession>T1C9V2</accession>
<reference evidence="2" key="2">
    <citation type="journal article" date="2014" name="ISME J.">
        <title>Microbial stratification in low pH oxic and suboxic macroscopic growths along an acid mine drainage.</title>
        <authorList>
            <person name="Mendez-Garcia C."/>
            <person name="Mesa V."/>
            <person name="Sprenger R.R."/>
            <person name="Richter M."/>
            <person name="Diez M.S."/>
            <person name="Solano J."/>
            <person name="Bargiela R."/>
            <person name="Golyshina O.V."/>
            <person name="Manteca A."/>
            <person name="Ramos J.L."/>
            <person name="Gallego J.R."/>
            <person name="Llorente I."/>
            <person name="Martins Dos Santos V.A."/>
            <person name="Jensen O.N."/>
            <person name="Pelaez A.I."/>
            <person name="Sanchez J."/>
            <person name="Ferrer M."/>
        </authorList>
    </citation>
    <scope>NUCLEOTIDE SEQUENCE</scope>
</reference>
<sequence length="217" mass="23881">NKQFPKQQDCLWNGQEIFQKNDVPPSGYVTRRPLLSVAVADGVGMSPFSEKASRAVLTSLVTELGKGADFDRHVLRRVHGHLCDVLAKGKTFGSATTLAAVQCLAKCCTVLNVGDSRVYQISESSQWIQLSHDHTLINSMIARGEAESGKEYASFYYSLDSCLVADDEETEFQFHKRDTLFLPGESLLVCTDGVHDTLGDARLQNLYAVTHSPQAQV</sequence>
<protein>
    <recommendedName>
        <fullName evidence="1">PPM-type phosphatase domain-containing protein</fullName>
    </recommendedName>
</protein>
<evidence type="ECO:0000259" key="1">
    <source>
        <dbReference type="Pfam" id="PF13672"/>
    </source>
</evidence>
<feature type="non-terminal residue" evidence="2">
    <location>
        <position position="217"/>
    </location>
</feature>
<dbReference type="InterPro" id="IPR036457">
    <property type="entry name" value="PPM-type-like_dom_sf"/>
</dbReference>
<gene>
    <name evidence="2" type="ORF">B1A_01969</name>
</gene>
<evidence type="ECO:0000313" key="2">
    <source>
        <dbReference type="EMBL" id="EQD78997.1"/>
    </source>
</evidence>
<dbReference type="EMBL" id="AUZX01001475">
    <property type="protein sequence ID" value="EQD78997.1"/>
    <property type="molecule type" value="Genomic_DNA"/>
</dbReference>
<dbReference type="Gene3D" id="3.60.40.10">
    <property type="entry name" value="PPM-type phosphatase domain"/>
    <property type="match status" value="1"/>
</dbReference>
<feature type="non-terminal residue" evidence="2">
    <location>
        <position position="1"/>
    </location>
</feature>
<dbReference type="AlphaFoldDB" id="T1C9V2"/>
<organism evidence="2">
    <name type="scientific">mine drainage metagenome</name>
    <dbReference type="NCBI Taxonomy" id="410659"/>
    <lineage>
        <taxon>unclassified sequences</taxon>
        <taxon>metagenomes</taxon>
        <taxon>ecological metagenomes</taxon>
    </lineage>
</organism>
<name>T1C9V2_9ZZZZ</name>
<dbReference type="Pfam" id="PF13672">
    <property type="entry name" value="PP2C_2"/>
    <property type="match status" value="1"/>
</dbReference>
<proteinExistence type="predicted"/>